<organism evidence="1 2">
    <name type="scientific">Brachyspira pilosicoli WesB</name>
    <dbReference type="NCBI Taxonomy" id="1161918"/>
    <lineage>
        <taxon>Bacteria</taxon>
        <taxon>Pseudomonadati</taxon>
        <taxon>Spirochaetota</taxon>
        <taxon>Spirochaetia</taxon>
        <taxon>Brachyspirales</taxon>
        <taxon>Brachyspiraceae</taxon>
        <taxon>Brachyspira</taxon>
    </lineage>
</organism>
<sequence>MPKFDILNDEKILELELLIYRSKNNLFKTIDDLIIDLDIYSSSEFEANEDLNSFNEEDEENVFLSDIELKKDQLKKELNNLIKVFDYKLPFKFKDDILEYNVNDIPNKSYLFCLYLAKNGASADKEKNIISDDFGKYFEHITEIALKKSRPDYNIKRIENVRNELEKICYELGICFHSIDRLNKNAQDAGVDLIAYRKTHKNALRGHIILVQCAAGKNYQKKDKDINIDHWKEYIGDLYTHSKMISIPNIYLTRERHELGGSTLGDAGEIFDRICLLQFIDETKLKEQYKETYDIIQKYEWIR</sequence>
<protein>
    <submittedName>
        <fullName evidence="1">Unclassified</fullName>
    </submittedName>
</protein>
<reference evidence="1 2" key="1">
    <citation type="journal article" date="2012" name="BMC Genomics">
        <title>Comparative genomics of Brachyspira pilosicoli strains: genome rearrangements, reductions and correlation of genetic compliment with phenotypic diversity.</title>
        <authorList>
            <person name="Mappley L.J."/>
            <person name="Black M.L."/>
            <person name="Abuoun M."/>
            <person name="Darby A.C."/>
            <person name="Woodward M.J."/>
            <person name="Parkhill J."/>
            <person name="Turner A.K."/>
            <person name="Bellgard M.I."/>
            <person name="La T."/>
            <person name="Phillips N.D."/>
            <person name="La Ragione R.M."/>
            <person name="Hampson D.J."/>
        </authorList>
    </citation>
    <scope>NUCLEOTIDE SEQUENCE [LARGE SCALE GENOMIC DNA]</scope>
    <source>
        <strain evidence="1">WesB</strain>
    </source>
</reference>
<dbReference type="Proteomes" id="UP000003759">
    <property type="component" value="Chromosome"/>
</dbReference>
<dbReference type="EMBL" id="HE793032">
    <property type="protein sequence ID" value="CCG56171.1"/>
    <property type="molecule type" value="Genomic_DNA"/>
</dbReference>
<dbReference type="KEGG" id="bpw:WESB_0701"/>
<accession>K0JJ82</accession>
<evidence type="ECO:0000313" key="2">
    <source>
        <dbReference type="Proteomes" id="UP000003759"/>
    </source>
</evidence>
<dbReference type="HOGENOM" id="CLU_917238_0_0_12"/>
<evidence type="ECO:0000313" key="1">
    <source>
        <dbReference type="EMBL" id="CCG56171.1"/>
    </source>
</evidence>
<name>K0JJ82_BRAPL</name>
<gene>
    <name evidence="1" type="ORF">WESB_0701</name>
</gene>
<dbReference type="PATRIC" id="fig|1161918.5.peg.2577"/>
<dbReference type="AlphaFoldDB" id="K0JJ82"/>
<proteinExistence type="predicted"/>
<dbReference type="RefSeq" id="WP_014932592.1">
    <property type="nucleotide sequence ID" value="NC_018604.1"/>
</dbReference>